<proteinExistence type="predicted"/>
<feature type="region of interest" description="Disordered" evidence="1">
    <location>
        <begin position="91"/>
        <end position="366"/>
    </location>
</feature>
<dbReference type="EMBL" id="CADCVJ010000029">
    <property type="protein sequence ID" value="CAA9464013.1"/>
    <property type="molecule type" value="Genomic_DNA"/>
</dbReference>
<evidence type="ECO:0000313" key="2">
    <source>
        <dbReference type="EMBL" id="CAA9464013.1"/>
    </source>
</evidence>
<feature type="compositionally biased region" description="Basic residues" evidence="1">
    <location>
        <begin position="1"/>
        <end position="13"/>
    </location>
</feature>
<feature type="region of interest" description="Disordered" evidence="1">
    <location>
        <begin position="1"/>
        <end position="65"/>
    </location>
</feature>
<feature type="non-terminal residue" evidence="2">
    <location>
        <position position="366"/>
    </location>
</feature>
<feature type="compositionally biased region" description="Basic and acidic residues" evidence="1">
    <location>
        <begin position="42"/>
        <end position="55"/>
    </location>
</feature>
<feature type="compositionally biased region" description="Basic and acidic residues" evidence="1">
    <location>
        <begin position="284"/>
        <end position="301"/>
    </location>
</feature>
<feature type="compositionally biased region" description="Basic and acidic residues" evidence="1">
    <location>
        <begin position="199"/>
        <end position="241"/>
    </location>
</feature>
<dbReference type="AlphaFoldDB" id="A0A6J4R4I2"/>
<feature type="compositionally biased region" description="Basic and acidic residues" evidence="1">
    <location>
        <begin position="309"/>
        <end position="321"/>
    </location>
</feature>
<sequence length="366" mass="39711">ADRFRRNAPRGRPPRSVGSASHRGRTADDPPTRQPRAAGRRAAPDAEPHAGDRLLDPQQLAASAPGDRVAARLLLHGSRARALPRQCLHAARLPRSRLPPHPVDDGPGRAARPPGNRAHVRQEAPRPGARHRADRFGQVDDACLADQRDQRDARRAHPHHRGPDRVPAQAQALRGQPARSRRRCPELRSRAQSGAAPGPRRDPRRRDARHGDDRHGADRRRDRPPGLRDAAHAGRATDDRPHHRRLPRQPAGAGPHAAVGRPAGRGDPDADPHRRRAGPLRGVGDPHPDARRAQPDPRAQDAPDLLADPDGRRARHADHGHVAGHAGARSEDLGGHRRSTLEQSVRAAPAAPDGRRGPRTAVGRGL</sequence>
<feature type="non-terminal residue" evidence="2">
    <location>
        <position position="1"/>
    </location>
</feature>
<gene>
    <name evidence="2" type="ORF">AVDCRST_MAG38-508</name>
</gene>
<organism evidence="2">
    <name type="scientific">uncultured Solirubrobacteraceae bacterium</name>
    <dbReference type="NCBI Taxonomy" id="1162706"/>
    <lineage>
        <taxon>Bacteria</taxon>
        <taxon>Bacillati</taxon>
        <taxon>Actinomycetota</taxon>
        <taxon>Thermoleophilia</taxon>
        <taxon>Solirubrobacterales</taxon>
        <taxon>Solirubrobacteraceae</taxon>
        <taxon>environmental samples</taxon>
    </lineage>
</organism>
<name>A0A6J4R4I2_9ACTN</name>
<accession>A0A6J4R4I2</accession>
<reference evidence="2" key="1">
    <citation type="submission" date="2020-02" db="EMBL/GenBank/DDBJ databases">
        <authorList>
            <person name="Meier V. D."/>
        </authorList>
    </citation>
    <scope>NUCLEOTIDE SEQUENCE</scope>
    <source>
        <strain evidence="2">AVDCRST_MAG38</strain>
    </source>
</reference>
<feature type="compositionally biased region" description="Basic and acidic residues" evidence="1">
    <location>
        <begin position="146"/>
        <end position="155"/>
    </location>
</feature>
<protein>
    <submittedName>
        <fullName evidence="2">Twitching motility protein PilT</fullName>
    </submittedName>
</protein>
<evidence type="ECO:0000256" key="1">
    <source>
        <dbReference type="SAM" id="MobiDB-lite"/>
    </source>
</evidence>